<reference evidence="2" key="1">
    <citation type="journal article" date="2020" name="Stud. Mycol.">
        <title>101 Dothideomycetes genomes: a test case for predicting lifestyles and emergence of pathogens.</title>
        <authorList>
            <person name="Haridas S."/>
            <person name="Albert R."/>
            <person name="Binder M."/>
            <person name="Bloem J."/>
            <person name="Labutti K."/>
            <person name="Salamov A."/>
            <person name="Andreopoulos B."/>
            <person name="Baker S."/>
            <person name="Barry K."/>
            <person name="Bills G."/>
            <person name="Bluhm B."/>
            <person name="Cannon C."/>
            <person name="Castanera R."/>
            <person name="Culley D."/>
            <person name="Daum C."/>
            <person name="Ezra D."/>
            <person name="Gonzalez J."/>
            <person name="Henrissat B."/>
            <person name="Kuo A."/>
            <person name="Liang C."/>
            <person name="Lipzen A."/>
            <person name="Lutzoni F."/>
            <person name="Magnuson J."/>
            <person name="Mondo S."/>
            <person name="Nolan M."/>
            <person name="Ohm R."/>
            <person name="Pangilinan J."/>
            <person name="Park H.-J."/>
            <person name="Ramirez L."/>
            <person name="Alfaro M."/>
            <person name="Sun H."/>
            <person name="Tritt A."/>
            <person name="Yoshinaga Y."/>
            <person name="Zwiers L.-H."/>
            <person name="Turgeon B."/>
            <person name="Goodwin S."/>
            <person name="Spatafora J."/>
            <person name="Crous P."/>
            <person name="Grigoriev I."/>
        </authorList>
    </citation>
    <scope>NUCLEOTIDE SEQUENCE</scope>
    <source>
        <strain evidence="2">CBS 113389</strain>
    </source>
</reference>
<dbReference type="GO" id="GO:0043625">
    <property type="term" value="C:delta DNA polymerase complex"/>
    <property type="evidence" value="ECO:0007669"/>
    <property type="project" value="TreeGrafter"/>
</dbReference>
<dbReference type="GeneID" id="54472099"/>
<dbReference type="InterPro" id="IPR007218">
    <property type="entry name" value="DNA_pol_delta_4"/>
</dbReference>
<dbReference type="GO" id="GO:0000731">
    <property type="term" value="P:DNA synthesis involved in DNA repair"/>
    <property type="evidence" value="ECO:0007669"/>
    <property type="project" value="InterPro"/>
</dbReference>
<gene>
    <name evidence="2" type="ORF">BDY17DRAFT_250697</name>
</gene>
<name>A0A6A6PSH4_9PEZI</name>
<evidence type="ECO:0000313" key="2">
    <source>
        <dbReference type="EMBL" id="KAF2482932.1"/>
    </source>
</evidence>
<dbReference type="EMBL" id="MU001635">
    <property type="protein sequence ID" value="KAF2482932.1"/>
    <property type="molecule type" value="Genomic_DNA"/>
</dbReference>
<feature type="region of interest" description="Disordered" evidence="1">
    <location>
        <begin position="1"/>
        <end position="91"/>
    </location>
</feature>
<organism evidence="2 3">
    <name type="scientific">Neohortaea acidophila</name>
    <dbReference type="NCBI Taxonomy" id="245834"/>
    <lineage>
        <taxon>Eukaryota</taxon>
        <taxon>Fungi</taxon>
        <taxon>Dikarya</taxon>
        <taxon>Ascomycota</taxon>
        <taxon>Pezizomycotina</taxon>
        <taxon>Dothideomycetes</taxon>
        <taxon>Dothideomycetidae</taxon>
        <taxon>Mycosphaerellales</taxon>
        <taxon>Teratosphaeriaceae</taxon>
        <taxon>Neohortaea</taxon>
    </lineage>
</organism>
<sequence>MAPKRRSQTAARRTTSAQQQRLSFQSKVTKPSSAQQAKTSKKDPALIDDIARAELPTADAKEEAPQAEEDVAADPLSTTSPAVTTADEASARKIKDSQIKAYWRAKEQERKAPRVHQQDLTVYEKVLREWDMSGQYGPCIGIARLKRWKRANLLGLKPPVEVLAVLLKQLDEGNEKAQTAHVDELMTSRFTTET</sequence>
<feature type="compositionally biased region" description="Basic and acidic residues" evidence="1">
    <location>
        <begin position="40"/>
        <end position="52"/>
    </location>
</feature>
<feature type="compositionally biased region" description="Low complexity" evidence="1">
    <location>
        <begin position="8"/>
        <end position="21"/>
    </location>
</feature>
<dbReference type="Pfam" id="PF04081">
    <property type="entry name" value="DNA_pol_delta_4"/>
    <property type="match status" value="1"/>
</dbReference>
<dbReference type="GO" id="GO:0006261">
    <property type="term" value="P:DNA-templated DNA replication"/>
    <property type="evidence" value="ECO:0007669"/>
    <property type="project" value="TreeGrafter"/>
</dbReference>
<protein>
    <submittedName>
        <fullName evidence="2">DNA polymerase delta, subunit 4-domain-containing protein</fullName>
    </submittedName>
</protein>
<proteinExistence type="predicted"/>
<evidence type="ECO:0000256" key="1">
    <source>
        <dbReference type="SAM" id="MobiDB-lite"/>
    </source>
</evidence>
<dbReference type="OrthoDB" id="337486at2759"/>
<feature type="compositionally biased region" description="Polar residues" evidence="1">
    <location>
        <begin position="22"/>
        <end position="38"/>
    </location>
</feature>
<dbReference type="Proteomes" id="UP000799767">
    <property type="component" value="Unassembled WGS sequence"/>
</dbReference>
<evidence type="ECO:0000313" key="3">
    <source>
        <dbReference type="Proteomes" id="UP000799767"/>
    </source>
</evidence>
<accession>A0A6A6PSH4</accession>
<dbReference type="GO" id="GO:0003887">
    <property type="term" value="F:DNA-directed DNA polymerase activity"/>
    <property type="evidence" value="ECO:0007669"/>
    <property type="project" value="TreeGrafter"/>
</dbReference>
<keyword evidence="3" id="KW-1185">Reference proteome</keyword>
<dbReference type="PANTHER" id="PTHR14303:SF0">
    <property type="entry name" value="DNA POLYMERASE DELTA SUBUNIT 4"/>
    <property type="match status" value="1"/>
</dbReference>
<dbReference type="PANTHER" id="PTHR14303">
    <property type="entry name" value="DNA POLYMERASE DELTA SUBUNIT 4"/>
    <property type="match status" value="1"/>
</dbReference>
<dbReference type="AlphaFoldDB" id="A0A6A6PSH4"/>
<dbReference type="RefSeq" id="XP_033589502.1">
    <property type="nucleotide sequence ID" value="XM_033731097.1"/>
</dbReference>